<evidence type="ECO:0000259" key="11">
    <source>
        <dbReference type="PROSITE" id="PS51192"/>
    </source>
</evidence>
<feature type="region of interest" description="Disordered" evidence="9">
    <location>
        <begin position="1777"/>
        <end position="1890"/>
    </location>
</feature>
<feature type="region of interest" description="Disordered" evidence="9">
    <location>
        <begin position="125"/>
        <end position="161"/>
    </location>
</feature>
<feature type="compositionally biased region" description="Acidic residues" evidence="9">
    <location>
        <begin position="818"/>
        <end position="830"/>
    </location>
</feature>
<evidence type="ECO:0000259" key="12">
    <source>
        <dbReference type="PROSITE" id="PS51194"/>
    </source>
</evidence>
<keyword evidence="3" id="KW-0547">Nucleotide-binding</keyword>
<keyword evidence="8" id="KW-0539">Nucleus</keyword>
<dbReference type="Proteomes" id="UP001408356">
    <property type="component" value="Unassembled WGS sequence"/>
</dbReference>
<organism evidence="13 14">
    <name type="scientific">Seiridium unicorne</name>
    <dbReference type="NCBI Taxonomy" id="138068"/>
    <lineage>
        <taxon>Eukaryota</taxon>
        <taxon>Fungi</taxon>
        <taxon>Dikarya</taxon>
        <taxon>Ascomycota</taxon>
        <taxon>Pezizomycotina</taxon>
        <taxon>Sordariomycetes</taxon>
        <taxon>Xylariomycetidae</taxon>
        <taxon>Amphisphaeriales</taxon>
        <taxon>Sporocadaceae</taxon>
        <taxon>Seiridium</taxon>
    </lineage>
</organism>
<evidence type="ECO:0000256" key="6">
    <source>
        <dbReference type="ARBA" id="ARBA00022840"/>
    </source>
</evidence>
<feature type="region of interest" description="Disordered" evidence="9">
    <location>
        <begin position="518"/>
        <end position="550"/>
    </location>
</feature>
<feature type="compositionally biased region" description="Acidic residues" evidence="9">
    <location>
        <begin position="484"/>
        <end position="497"/>
    </location>
</feature>
<feature type="region of interest" description="Disordered" evidence="9">
    <location>
        <begin position="798"/>
        <end position="849"/>
    </location>
</feature>
<evidence type="ECO:0000259" key="10">
    <source>
        <dbReference type="PROSITE" id="PS50105"/>
    </source>
</evidence>
<evidence type="ECO:0000256" key="9">
    <source>
        <dbReference type="SAM" id="MobiDB-lite"/>
    </source>
</evidence>
<protein>
    <submittedName>
        <fullName evidence="13">Uncharacterized protein</fullName>
    </submittedName>
</protein>
<dbReference type="InterPro" id="IPR014001">
    <property type="entry name" value="Helicase_ATP-bd"/>
</dbReference>
<dbReference type="PANTHER" id="PTHR45797:SF1">
    <property type="entry name" value="HELICASE ARIP4"/>
    <property type="match status" value="1"/>
</dbReference>
<keyword evidence="6" id="KW-0067">ATP-binding</keyword>
<evidence type="ECO:0000313" key="13">
    <source>
        <dbReference type="EMBL" id="KAK9414112.1"/>
    </source>
</evidence>
<dbReference type="InterPro" id="IPR038718">
    <property type="entry name" value="SNF2-like_sf"/>
</dbReference>
<feature type="compositionally biased region" description="Basic and acidic residues" evidence="9">
    <location>
        <begin position="125"/>
        <end position="138"/>
    </location>
</feature>
<comment type="subcellular location">
    <subcellularLocation>
        <location evidence="1">Nucleus</location>
    </subcellularLocation>
</comment>
<dbReference type="Pfam" id="PF00271">
    <property type="entry name" value="Helicase_C"/>
    <property type="match status" value="1"/>
</dbReference>
<dbReference type="PROSITE" id="PS51192">
    <property type="entry name" value="HELICASE_ATP_BIND_1"/>
    <property type="match status" value="1"/>
</dbReference>
<dbReference type="PROSITE" id="PS50105">
    <property type="entry name" value="SAM_DOMAIN"/>
    <property type="match status" value="1"/>
</dbReference>
<feature type="compositionally biased region" description="Low complexity" evidence="9">
    <location>
        <begin position="1528"/>
        <end position="1546"/>
    </location>
</feature>
<dbReference type="Gene3D" id="3.40.50.300">
    <property type="entry name" value="P-loop containing nucleotide triphosphate hydrolases"/>
    <property type="match status" value="1"/>
</dbReference>
<evidence type="ECO:0000256" key="7">
    <source>
        <dbReference type="ARBA" id="ARBA00023125"/>
    </source>
</evidence>
<feature type="domain" description="Helicase C-terminal" evidence="12">
    <location>
        <begin position="1287"/>
        <end position="1443"/>
    </location>
</feature>
<reference evidence="13 14" key="1">
    <citation type="journal article" date="2024" name="J. Plant Pathol.">
        <title>Sequence and assembly of the genome of Seiridium unicorne, isolate CBS 538.82, causal agent of cypress canker disease.</title>
        <authorList>
            <person name="Scali E."/>
            <person name="Rocca G.D."/>
            <person name="Danti R."/>
            <person name="Garbelotto M."/>
            <person name="Barberini S."/>
            <person name="Baroncelli R."/>
            <person name="Emiliani G."/>
        </authorList>
    </citation>
    <scope>NUCLEOTIDE SEQUENCE [LARGE SCALE GENOMIC DNA]</scope>
    <source>
        <strain evidence="13 14">BM-138-508</strain>
    </source>
</reference>
<proteinExistence type="inferred from homology"/>
<dbReference type="CDD" id="cd18793">
    <property type="entry name" value="SF2_C_SNF"/>
    <property type="match status" value="1"/>
</dbReference>
<evidence type="ECO:0000256" key="5">
    <source>
        <dbReference type="ARBA" id="ARBA00022806"/>
    </source>
</evidence>
<dbReference type="SMART" id="SM00490">
    <property type="entry name" value="HELICc"/>
    <property type="match status" value="1"/>
</dbReference>
<dbReference type="EMBL" id="JARVKF010000429">
    <property type="protein sequence ID" value="KAK9414112.1"/>
    <property type="molecule type" value="Genomic_DNA"/>
</dbReference>
<dbReference type="Pfam" id="PF24580">
    <property type="entry name" value="DUF7607"/>
    <property type="match status" value="1"/>
</dbReference>
<dbReference type="InterPro" id="IPR000330">
    <property type="entry name" value="SNF2_N"/>
</dbReference>
<dbReference type="PANTHER" id="PTHR45797">
    <property type="entry name" value="RAD54-LIKE"/>
    <property type="match status" value="1"/>
</dbReference>
<dbReference type="SUPFAM" id="SSF52540">
    <property type="entry name" value="P-loop containing nucleoside triphosphate hydrolases"/>
    <property type="match status" value="2"/>
</dbReference>
<evidence type="ECO:0000256" key="1">
    <source>
        <dbReference type="ARBA" id="ARBA00004123"/>
    </source>
</evidence>
<feature type="region of interest" description="Disordered" evidence="9">
    <location>
        <begin position="461"/>
        <end position="502"/>
    </location>
</feature>
<dbReference type="InterPro" id="IPR013761">
    <property type="entry name" value="SAM/pointed_sf"/>
</dbReference>
<gene>
    <name evidence="13" type="ORF">SUNI508_02211</name>
</gene>
<feature type="compositionally biased region" description="Low complexity" evidence="9">
    <location>
        <begin position="1841"/>
        <end position="1881"/>
    </location>
</feature>
<feature type="domain" description="SAM" evidence="10">
    <location>
        <begin position="26"/>
        <end position="90"/>
    </location>
</feature>
<keyword evidence="5" id="KW-0347">Helicase</keyword>
<sequence length="1890" mass="211639">MEDASDPWDWDTARVVREFCTDERSWTPSTDPPKLPNLARLKESLQENEVDGESLLGLASEAADFYSDLGIKAIKHKETIRNAIIQLRRRSRKYKIWNIRRKEEDDDEDEDYHDIAEIMRLDQASRKRKLEEERKDDSGESAYNTPQAVFSEPSTPAASIQDFTPPVSTPMAEQTTTVEPVDIATPTEEEPARKKRRIAPITLSAGVNRDALRNLPQGNLVSELEPEGTSDGLSGAYLGPDVLNRADIIDFHFSAEPLATEDLEFEFHQDSCPIGLRRQRARLLKRHFVKRRHVFRPAKPDMIPGGDDPEHYEVLPAYGESDDEYDSDTWREIQEEEEERKVLQEKPRTDLSAEEKNAMVDRIITEKIAVWQKDKLPALEHKANRTWNKARGQGLRRAIDRENRLISHYQDRLGNYRSKIVNQQWSNEADMRKVEGVLDQTIADLQQSIWVINLLKSPVEPQKLPRKPGKKQPKAGRERLISASDEEILTSESESDDIPLRSFIVEDEPELRDEMMFDAEDAEPVQRTTEAEDEDETPKLATADAQGSEDVLMANGDRTLEETASAQSAESAKRQLDALNRHDSDKSIATNRQTANVREANDTGAVDQVETLDLTLPKTPIKVERSSTPMSRVRSYGAKGKEIIDLVTPKKAHKPSSRLSFSGQKLLQPAPSQKSLGNGAATADMINNLDETIRSAVLSMSQWDEGDLWKGFVLPALRANSLPKLPLKSKAEEDTFYALHFARLFDVFLGRNPQYIRAWFASGYNRFELEDKAEHLSSFVYFLRDQSLYYRFESIPNQPSTPSLSAEREPSTKVSDGIESDVESIDDLMDDRDSSSNNGKRKPGIKRDQAAINLRESDVRRVQEQAERTKALRAKLNLLYDTTASQNMRLIINESKQDDEGFIYVPDNIARHIKDHQISGVRFMWNQIVMDAQVRQGCLLAHTMGLGKTMQIITLLMTIADCAASDDPSISAQIPDDLKQSMTLILAPSGLVNNWLDEFLIWTHGAPHHLGEIFKIDSTYKDHERDDILDSWTTVGGVLLIGYDLFRNMVGKSTGARDKLLQTPSLIIADEAHQLKNPKSKIHQYTGEFRSHIRIALTGSPLANNVQEYYAMINWIATNYLGNSTEFRQVFAIPIEAGLSMDSTRASRRKALVKLRSLKETVAPKVHRRSILALKDELPQKTEFVISVPLTDLQYKAYMLFMNFQQGESETARLFATLSMLALLCNHPACFRDRLLKQDKGGKAQDDGTKDAVLNKRLISQELTLIPKNAMESDMETLSWKIPLFNKILDESIRVGDKVLVFSQSIPTLDYLQSVLNRRKRQYIRLDGSTQISKRQEMVKDFNKNSCDVFLLSTTAGGYGLNITGANRVIIFDFKFNPQHEQQAVGRAYRLGQTKPVVVYRFICGGTFEEKLQSKGVFKLQLASRVVDKKNPTPKAPRFEEMFKRPVEPKQDELSGFEGKDEVLDAVLSSDLRQGIRSIVMADTFEEENLEDEKLTNEEEQEAKQLTQMHQARLTGMPPALPLPQVESSHQSPPTASSSTDPSTMSNGVQGYLGHEPSLESTLPSTTPVPVLAKNLNGEPHPAFQSGTVEPVLGPTTQVRVAPVSGTKTMSPSELNFWDNPNVLKGELGRLFTIGETDTTKKEQKREAAQQIANAFHEQAGQRDRQELAYAKSALTEVAGKSQQFIEAILTQKYNPGQLASLSASDIRQLAAGEHADEVGETPNTHDAGRSPVQSGEQLGAQPVQFHAYRPSAMQPEALPQRQLETHLHDPGRKMANILPKQDRSGQTTPTRNGSSTTPVQRKSHKDGDQAVLQELNAQREARSQGHKLPGWALKAVADQVRSPHSSSASPVPAAVRPAAPGVSPAASITAAPTTSPAAAPVRRAKNPFL</sequence>
<keyword evidence="14" id="KW-1185">Reference proteome</keyword>
<name>A0ABR2UHK9_9PEZI</name>
<comment type="caution">
    <text evidence="13">The sequence shown here is derived from an EMBL/GenBank/DDBJ whole genome shotgun (WGS) entry which is preliminary data.</text>
</comment>
<evidence type="ECO:0000256" key="3">
    <source>
        <dbReference type="ARBA" id="ARBA00022741"/>
    </source>
</evidence>
<dbReference type="Gene3D" id="1.10.150.50">
    <property type="entry name" value="Transcription Factor, Ets-1"/>
    <property type="match status" value="1"/>
</dbReference>
<comment type="similarity">
    <text evidence="2">Belongs to the SNF2/RAD54 helicase family.</text>
</comment>
<dbReference type="InterPro" id="IPR027417">
    <property type="entry name" value="P-loop_NTPase"/>
</dbReference>
<evidence type="ECO:0000256" key="2">
    <source>
        <dbReference type="ARBA" id="ARBA00007025"/>
    </source>
</evidence>
<accession>A0ABR2UHK9</accession>
<feature type="compositionally biased region" description="Polar residues" evidence="9">
    <location>
        <begin position="1785"/>
        <end position="1801"/>
    </location>
</feature>
<dbReference type="Gene3D" id="3.40.50.10810">
    <property type="entry name" value="Tandem AAA-ATPase domain"/>
    <property type="match status" value="1"/>
</dbReference>
<dbReference type="InterPro" id="IPR001650">
    <property type="entry name" value="Helicase_C-like"/>
</dbReference>
<dbReference type="PROSITE" id="PS51194">
    <property type="entry name" value="HELICASE_CTER"/>
    <property type="match status" value="1"/>
</dbReference>
<feature type="compositionally biased region" description="Basic residues" evidence="9">
    <location>
        <begin position="464"/>
        <end position="474"/>
    </location>
</feature>
<dbReference type="InterPro" id="IPR049730">
    <property type="entry name" value="SNF2/RAD54-like_C"/>
</dbReference>
<dbReference type="InterPro" id="IPR056026">
    <property type="entry name" value="DUF7607"/>
</dbReference>
<dbReference type="InterPro" id="IPR044574">
    <property type="entry name" value="ARIP4-like"/>
</dbReference>
<evidence type="ECO:0000313" key="14">
    <source>
        <dbReference type="Proteomes" id="UP001408356"/>
    </source>
</evidence>
<dbReference type="Pfam" id="PF00176">
    <property type="entry name" value="SNF2-rel_dom"/>
    <property type="match status" value="1"/>
</dbReference>
<keyword evidence="7" id="KW-0238">DNA-binding</keyword>
<dbReference type="InterPro" id="IPR001660">
    <property type="entry name" value="SAM"/>
</dbReference>
<keyword evidence="4" id="KW-0378">Hydrolase</keyword>
<feature type="region of interest" description="Disordered" evidence="9">
    <location>
        <begin position="1516"/>
        <end position="1567"/>
    </location>
</feature>
<feature type="domain" description="Helicase ATP-binding" evidence="11">
    <location>
        <begin position="929"/>
        <end position="1119"/>
    </location>
</feature>
<feature type="region of interest" description="Disordered" evidence="9">
    <location>
        <begin position="1715"/>
        <end position="1736"/>
    </location>
</feature>
<evidence type="ECO:0000256" key="8">
    <source>
        <dbReference type="ARBA" id="ARBA00023242"/>
    </source>
</evidence>
<evidence type="ECO:0000256" key="4">
    <source>
        <dbReference type="ARBA" id="ARBA00022801"/>
    </source>
</evidence>
<feature type="compositionally biased region" description="Polar residues" evidence="9">
    <location>
        <begin position="141"/>
        <end position="161"/>
    </location>
</feature>
<dbReference type="SMART" id="SM00487">
    <property type="entry name" value="DEXDc"/>
    <property type="match status" value="1"/>
</dbReference>